<sequence>PTTKEDMVGIITTACRNIPQAVLLKTVEHF</sequence>
<organism evidence="2">
    <name type="scientific">Harpegnathos saltator</name>
    <name type="common">Jerdon's jumping ant</name>
    <dbReference type="NCBI Taxonomy" id="610380"/>
    <lineage>
        <taxon>Eukaryota</taxon>
        <taxon>Metazoa</taxon>
        <taxon>Ecdysozoa</taxon>
        <taxon>Arthropoda</taxon>
        <taxon>Hexapoda</taxon>
        <taxon>Insecta</taxon>
        <taxon>Pterygota</taxon>
        <taxon>Neoptera</taxon>
        <taxon>Endopterygota</taxon>
        <taxon>Hymenoptera</taxon>
        <taxon>Apocrita</taxon>
        <taxon>Aculeata</taxon>
        <taxon>Formicoidea</taxon>
        <taxon>Formicidae</taxon>
        <taxon>Ponerinae</taxon>
        <taxon>Ponerini</taxon>
        <taxon>Harpegnathos</taxon>
    </lineage>
</organism>
<dbReference type="AlphaFoldDB" id="E2BF94"/>
<accession>E2BF94</accession>
<feature type="non-terminal residue" evidence="1">
    <location>
        <position position="30"/>
    </location>
</feature>
<protein>
    <submittedName>
        <fullName evidence="1">Uncharacterized protein</fullName>
    </submittedName>
</protein>
<name>E2BF94_HARSA</name>
<evidence type="ECO:0000313" key="1">
    <source>
        <dbReference type="EMBL" id="EFN85635.1"/>
    </source>
</evidence>
<evidence type="ECO:0000313" key="2">
    <source>
        <dbReference type="Proteomes" id="UP000008237"/>
    </source>
</evidence>
<dbReference type="InParanoid" id="E2BF94"/>
<dbReference type="Proteomes" id="UP000008237">
    <property type="component" value="Unassembled WGS sequence"/>
</dbReference>
<keyword evidence="2" id="KW-1185">Reference proteome</keyword>
<proteinExistence type="predicted"/>
<gene>
    <name evidence="1" type="ORF">EAI_05709</name>
</gene>
<reference evidence="1 2" key="1">
    <citation type="journal article" date="2010" name="Science">
        <title>Genomic comparison of the ants Camponotus floridanus and Harpegnathos saltator.</title>
        <authorList>
            <person name="Bonasio R."/>
            <person name="Zhang G."/>
            <person name="Ye C."/>
            <person name="Mutti N.S."/>
            <person name="Fang X."/>
            <person name="Qin N."/>
            <person name="Donahue G."/>
            <person name="Yang P."/>
            <person name="Li Q."/>
            <person name="Li C."/>
            <person name="Zhang P."/>
            <person name="Huang Z."/>
            <person name="Berger S.L."/>
            <person name="Reinberg D."/>
            <person name="Wang J."/>
            <person name="Liebig J."/>
        </authorList>
    </citation>
    <scope>NUCLEOTIDE SEQUENCE [LARGE SCALE GENOMIC DNA]</scope>
    <source>
        <strain evidence="1 2">R22 G/1</strain>
    </source>
</reference>
<dbReference type="EMBL" id="GL447969">
    <property type="protein sequence ID" value="EFN85635.1"/>
    <property type="molecule type" value="Genomic_DNA"/>
</dbReference>
<feature type="non-terminal residue" evidence="1">
    <location>
        <position position="1"/>
    </location>
</feature>